<evidence type="ECO:0000256" key="5">
    <source>
        <dbReference type="SAM" id="MobiDB-lite"/>
    </source>
</evidence>
<evidence type="ECO:0000256" key="4">
    <source>
        <dbReference type="ARBA" id="ARBA00023014"/>
    </source>
</evidence>
<feature type="compositionally biased region" description="Basic and acidic residues" evidence="5">
    <location>
        <begin position="141"/>
        <end position="153"/>
    </location>
</feature>
<evidence type="ECO:0000259" key="6">
    <source>
        <dbReference type="Pfam" id="PF02662"/>
    </source>
</evidence>
<keyword evidence="2" id="KW-0560">Oxidoreductase</keyword>
<feature type="domain" description="F420-non-reducing hydrogenase iron-sulfur subunit D" evidence="6">
    <location>
        <begin position="13"/>
        <end position="135"/>
    </location>
</feature>
<evidence type="ECO:0000313" key="8">
    <source>
        <dbReference type="Proteomes" id="UP000752814"/>
    </source>
</evidence>
<dbReference type="InterPro" id="IPR003813">
    <property type="entry name" value="MvhD/FlpD"/>
</dbReference>
<organism evidence="7 8">
    <name type="scientific">Candidatus Methanomassiliicoccus intestinalis</name>
    <dbReference type="NCBI Taxonomy" id="1406512"/>
    <lineage>
        <taxon>Archaea</taxon>
        <taxon>Methanobacteriati</taxon>
        <taxon>Thermoplasmatota</taxon>
        <taxon>Thermoplasmata</taxon>
        <taxon>Methanomassiliicoccales</taxon>
        <taxon>Methanomassiliicoccaceae</taxon>
        <taxon>Methanomassiliicoccus</taxon>
    </lineage>
</organism>
<keyword evidence="4" id="KW-0411">Iron-sulfur</keyword>
<accession>A0A8J8PEW7</accession>
<protein>
    <submittedName>
        <fullName evidence="7">Methyl-viologen-reducing hydrogenase subunit delta</fullName>
    </submittedName>
</protein>
<dbReference type="GO" id="GO:0046872">
    <property type="term" value="F:metal ion binding"/>
    <property type="evidence" value="ECO:0007669"/>
    <property type="project" value="UniProtKB-KW"/>
</dbReference>
<dbReference type="GeneID" id="41322912"/>
<dbReference type="RefSeq" id="WP_048134249.1">
    <property type="nucleotide sequence ID" value="NZ_CAYAXV010000002.1"/>
</dbReference>
<proteinExistence type="predicted"/>
<evidence type="ECO:0000256" key="1">
    <source>
        <dbReference type="ARBA" id="ARBA00022723"/>
    </source>
</evidence>
<dbReference type="EMBL" id="LVVT01000024">
    <property type="protein sequence ID" value="TQS81289.1"/>
    <property type="molecule type" value="Genomic_DNA"/>
</dbReference>
<dbReference type="OMA" id="FPCTGRI"/>
<keyword evidence="3" id="KW-0408">Iron</keyword>
<name>A0A8J8PEW7_9ARCH</name>
<keyword evidence="1" id="KW-0479">Metal-binding</keyword>
<evidence type="ECO:0000256" key="3">
    <source>
        <dbReference type="ARBA" id="ARBA00023004"/>
    </source>
</evidence>
<dbReference type="AlphaFoldDB" id="A0A8J8PEW7"/>
<dbReference type="GO" id="GO:0051536">
    <property type="term" value="F:iron-sulfur cluster binding"/>
    <property type="evidence" value="ECO:0007669"/>
    <property type="project" value="UniProtKB-KW"/>
</dbReference>
<dbReference type="Pfam" id="PF02662">
    <property type="entry name" value="FlpD"/>
    <property type="match status" value="1"/>
</dbReference>
<sequence length="153" mass="17040">MATTSSETFEPKIIAFCCNWCSYAGADLAGVSRLQMPTNFLVIRAMCSARVDPEHVLRAFSKGADGVLVLGCHPADCHYIGGNYRTRRRIALLKMLLEQYGLDPERLHLEWVSASEGTRFQATIKEFTEKMRQLGPSPLRGADKDPNREAAGY</sequence>
<gene>
    <name evidence="7" type="ORF">A3207_04775</name>
</gene>
<evidence type="ECO:0000256" key="2">
    <source>
        <dbReference type="ARBA" id="ARBA00023002"/>
    </source>
</evidence>
<evidence type="ECO:0000313" key="7">
    <source>
        <dbReference type="EMBL" id="TQS81289.1"/>
    </source>
</evidence>
<comment type="caution">
    <text evidence="7">The sequence shown here is derived from an EMBL/GenBank/DDBJ whole genome shotgun (WGS) entry which is preliminary data.</text>
</comment>
<feature type="region of interest" description="Disordered" evidence="5">
    <location>
        <begin position="134"/>
        <end position="153"/>
    </location>
</feature>
<dbReference type="Proteomes" id="UP000752814">
    <property type="component" value="Unassembled WGS sequence"/>
</dbReference>
<dbReference type="GO" id="GO:0016491">
    <property type="term" value="F:oxidoreductase activity"/>
    <property type="evidence" value="ECO:0007669"/>
    <property type="project" value="UniProtKB-KW"/>
</dbReference>
<reference evidence="7" key="1">
    <citation type="submission" date="2016-03" db="EMBL/GenBank/DDBJ databases">
        <authorList>
            <person name="Borrel G."/>
            <person name="Mccann A."/>
            <person name="O'Toole P.W."/>
        </authorList>
    </citation>
    <scope>NUCLEOTIDE SEQUENCE</scope>
    <source>
        <strain evidence="7">183</strain>
    </source>
</reference>